<evidence type="ECO:0000313" key="2">
    <source>
        <dbReference type="Proteomes" id="UP000694845"/>
    </source>
</evidence>
<sequence length="140" mass="15820">MERLLGLLLACIGIIGCTMCSANVINDSELNILSSELSDRDCKKLLTVLYERRQSEPEMHPHRARYTGRCALDLEQWLDSEGKGSLPLTELDEALAEIGKPALGRQISNEVFSEKTHNLHNLFDPDGRLVVKDLLPRRHR</sequence>
<dbReference type="PROSITE" id="PS51257">
    <property type="entry name" value="PROKAR_LIPOPROTEIN"/>
    <property type="match status" value="1"/>
</dbReference>
<feature type="signal peptide" evidence="1">
    <location>
        <begin position="1"/>
        <end position="22"/>
    </location>
</feature>
<dbReference type="Proteomes" id="UP000694845">
    <property type="component" value="Unplaced"/>
</dbReference>
<organism evidence="2 3">
    <name type="scientific">Acanthaster planci</name>
    <name type="common">Crown-of-thorns starfish</name>
    <dbReference type="NCBI Taxonomy" id="133434"/>
    <lineage>
        <taxon>Eukaryota</taxon>
        <taxon>Metazoa</taxon>
        <taxon>Echinodermata</taxon>
        <taxon>Eleutherozoa</taxon>
        <taxon>Asterozoa</taxon>
        <taxon>Asteroidea</taxon>
        <taxon>Valvatacea</taxon>
        <taxon>Valvatida</taxon>
        <taxon>Acanthasteridae</taxon>
        <taxon>Acanthaster</taxon>
    </lineage>
</organism>
<accession>A0A8B7ZK99</accession>
<reference evidence="3" key="1">
    <citation type="submission" date="2025-08" db="UniProtKB">
        <authorList>
            <consortium name="RefSeq"/>
        </authorList>
    </citation>
    <scope>IDENTIFICATION</scope>
</reference>
<name>A0A8B7ZK99_ACAPL</name>
<dbReference type="GeneID" id="110987481"/>
<keyword evidence="2" id="KW-1185">Reference proteome</keyword>
<dbReference type="AlphaFoldDB" id="A0A8B7ZK99"/>
<feature type="chain" id="PRO_5034579146" evidence="1">
    <location>
        <begin position="23"/>
        <end position="140"/>
    </location>
</feature>
<dbReference type="RefSeq" id="XP_022105929.1">
    <property type="nucleotide sequence ID" value="XM_022250237.1"/>
</dbReference>
<evidence type="ECO:0000313" key="3">
    <source>
        <dbReference type="RefSeq" id="XP_022105929.1"/>
    </source>
</evidence>
<proteinExistence type="predicted"/>
<keyword evidence="1" id="KW-0732">Signal</keyword>
<dbReference type="KEGG" id="aplc:110987481"/>
<evidence type="ECO:0000256" key="1">
    <source>
        <dbReference type="SAM" id="SignalP"/>
    </source>
</evidence>
<protein>
    <submittedName>
        <fullName evidence="3">Uncharacterized protein LOC110987481</fullName>
    </submittedName>
</protein>
<dbReference type="OMA" id="MCSANVI"/>
<dbReference type="OrthoDB" id="10113950at2759"/>
<gene>
    <name evidence="3" type="primary">LOC110987481</name>
</gene>